<proteinExistence type="predicted"/>
<protein>
    <submittedName>
        <fullName evidence="6">Uncharacterized protein</fullName>
    </submittedName>
</protein>
<feature type="transmembrane region" description="Helical" evidence="5">
    <location>
        <begin position="15"/>
        <end position="34"/>
    </location>
</feature>
<feature type="transmembrane region" description="Helical" evidence="5">
    <location>
        <begin position="86"/>
        <end position="109"/>
    </location>
</feature>
<feature type="transmembrane region" description="Helical" evidence="5">
    <location>
        <begin position="54"/>
        <end position="74"/>
    </location>
</feature>
<evidence type="ECO:0000256" key="4">
    <source>
        <dbReference type="ARBA" id="ARBA00023136"/>
    </source>
</evidence>
<reference evidence="6 7" key="1">
    <citation type="journal article" date="2023" name="Hortic Res">
        <title>Pangenome of water caltrop reveals structural variations and asymmetric subgenome divergence after allopolyploidization.</title>
        <authorList>
            <person name="Zhang X."/>
            <person name="Chen Y."/>
            <person name="Wang L."/>
            <person name="Yuan Y."/>
            <person name="Fang M."/>
            <person name="Shi L."/>
            <person name="Lu R."/>
            <person name="Comes H.P."/>
            <person name="Ma Y."/>
            <person name="Chen Y."/>
            <person name="Huang G."/>
            <person name="Zhou Y."/>
            <person name="Zheng Z."/>
            <person name="Qiu Y."/>
        </authorList>
    </citation>
    <scope>NUCLEOTIDE SEQUENCE [LARGE SCALE GENOMIC DNA]</scope>
    <source>
        <strain evidence="6">F231</strain>
    </source>
</reference>
<keyword evidence="7" id="KW-1185">Reference proteome</keyword>
<keyword evidence="3 5" id="KW-1133">Transmembrane helix</keyword>
<dbReference type="AlphaFoldDB" id="A0AAN7R7I2"/>
<evidence type="ECO:0000256" key="2">
    <source>
        <dbReference type="ARBA" id="ARBA00022692"/>
    </source>
</evidence>
<organism evidence="6 7">
    <name type="scientific">Trapa natans</name>
    <name type="common">Water chestnut</name>
    <dbReference type="NCBI Taxonomy" id="22666"/>
    <lineage>
        <taxon>Eukaryota</taxon>
        <taxon>Viridiplantae</taxon>
        <taxon>Streptophyta</taxon>
        <taxon>Embryophyta</taxon>
        <taxon>Tracheophyta</taxon>
        <taxon>Spermatophyta</taxon>
        <taxon>Magnoliopsida</taxon>
        <taxon>eudicotyledons</taxon>
        <taxon>Gunneridae</taxon>
        <taxon>Pentapetalae</taxon>
        <taxon>rosids</taxon>
        <taxon>malvids</taxon>
        <taxon>Myrtales</taxon>
        <taxon>Lythraceae</taxon>
        <taxon>Trapa</taxon>
    </lineage>
</organism>
<feature type="transmembrane region" description="Helical" evidence="5">
    <location>
        <begin position="137"/>
        <end position="163"/>
    </location>
</feature>
<sequence length="244" mass="27197">MVRCARCCLRASMKWVNVVVLLLGVGMIIYSLCLEKMWQEGISDLPSDTDIPRPWFILACLAVGIAVVLVTLFGHMIATCMSNSSLCIYLVTLSSLLCLESAVLVMIFFKIDWSKLISEYIGEHHKKLKKFVEFHVAMIRLIVFTVLVLQIIVVAFSIILWIIGTEPRHQILAVPDFKQSFLVGPIPAGPVEPFPVQNGQAPAIGPCTRCGDLCGRNPRVSLLSHAKNVILTRFRRTTDLTETD</sequence>
<dbReference type="InterPro" id="IPR018499">
    <property type="entry name" value="Tetraspanin/Peripherin"/>
</dbReference>
<dbReference type="GO" id="GO:0016020">
    <property type="term" value="C:membrane"/>
    <property type="evidence" value="ECO:0007669"/>
    <property type="project" value="UniProtKB-SubCell"/>
</dbReference>
<keyword evidence="2 5" id="KW-0812">Transmembrane</keyword>
<keyword evidence="4 5" id="KW-0472">Membrane</keyword>
<dbReference type="Proteomes" id="UP001346149">
    <property type="component" value="Unassembled WGS sequence"/>
</dbReference>
<name>A0AAN7R7I2_TRANT</name>
<dbReference type="EMBL" id="JAXQNO010000008">
    <property type="protein sequence ID" value="KAK4792587.1"/>
    <property type="molecule type" value="Genomic_DNA"/>
</dbReference>
<evidence type="ECO:0000256" key="1">
    <source>
        <dbReference type="ARBA" id="ARBA00004141"/>
    </source>
</evidence>
<comment type="caution">
    <text evidence="6">The sequence shown here is derived from an EMBL/GenBank/DDBJ whole genome shotgun (WGS) entry which is preliminary data.</text>
</comment>
<evidence type="ECO:0000256" key="3">
    <source>
        <dbReference type="ARBA" id="ARBA00022989"/>
    </source>
</evidence>
<evidence type="ECO:0000313" key="7">
    <source>
        <dbReference type="Proteomes" id="UP001346149"/>
    </source>
</evidence>
<evidence type="ECO:0000313" key="6">
    <source>
        <dbReference type="EMBL" id="KAK4792587.1"/>
    </source>
</evidence>
<gene>
    <name evidence="6" type="ORF">SAY86_023022</name>
</gene>
<comment type="subcellular location">
    <subcellularLocation>
        <location evidence="1">Membrane</location>
        <topology evidence="1">Multi-pass membrane protein</topology>
    </subcellularLocation>
</comment>
<accession>A0AAN7R7I2</accession>
<evidence type="ECO:0000256" key="5">
    <source>
        <dbReference type="SAM" id="Phobius"/>
    </source>
</evidence>
<dbReference type="Pfam" id="PF00335">
    <property type="entry name" value="Tetraspanin"/>
    <property type="match status" value="1"/>
</dbReference>